<dbReference type="Proteomes" id="UP000276776">
    <property type="component" value="Unassembled WGS sequence"/>
</dbReference>
<sequence length="88" mass="9950">MNYWEIIKVIYKPDSPRQTEFQSVVQTGPRGHAGDGAESQSEPTQPSGLENNFHLVHTFYCELNYGSFLDNNSQQDLHVKKISGARPL</sequence>
<keyword evidence="3" id="KW-1185">Reference proteome</keyword>
<dbReference type="WBParaSite" id="TCLT_0000870101-mRNA-1">
    <property type="protein sequence ID" value="TCLT_0000870101-mRNA-1"/>
    <property type="gene ID" value="TCLT_0000870101"/>
</dbReference>
<proteinExistence type="predicted"/>
<evidence type="ECO:0000313" key="2">
    <source>
        <dbReference type="EMBL" id="VDN06268.1"/>
    </source>
</evidence>
<feature type="region of interest" description="Disordered" evidence="1">
    <location>
        <begin position="16"/>
        <end position="50"/>
    </location>
</feature>
<feature type="compositionally biased region" description="Polar residues" evidence="1">
    <location>
        <begin position="16"/>
        <end position="26"/>
    </location>
</feature>
<evidence type="ECO:0000313" key="4">
    <source>
        <dbReference type="WBParaSite" id="TCLT_0000870101-mRNA-1"/>
    </source>
</evidence>
<reference evidence="4" key="1">
    <citation type="submission" date="2017-02" db="UniProtKB">
        <authorList>
            <consortium name="WormBaseParasite"/>
        </authorList>
    </citation>
    <scope>IDENTIFICATION</scope>
</reference>
<dbReference type="EMBL" id="UYYF01004670">
    <property type="protein sequence ID" value="VDN06268.1"/>
    <property type="molecule type" value="Genomic_DNA"/>
</dbReference>
<organism evidence="4">
    <name type="scientific">Thelazia callipaeda</name>
    <name type="common">Oriental eyeworm</name>
    <name type="synonym">Parasitic nematode</name>
    <dbReference type="NCBI Taxonomy" id="103827"/>
    <lineage>
        <taxon>Eukaryota</taxon>
        <taxon>Metazoa</taxon>
        <taxon>Ecdysozoa</taxon>
        <taxon>Nematoda</taxon>
        <taxon>Chromadorea</taxon>
        <taxon>Rhabditida</taxon>
        <taxon>Spirurina</taxon>
        <taxon>Spiruromorpha</taxon>
        <taxon>Thelazioidea</taxon>
        <taxon>Thelaziidae</taxon>
        <taxon>Thelazia</taxon>
    </lineage>
</organism>
<dbReference type="AlphaFoldDB" id="A0A0N5D6N3"/>
<evidence type="ECO:0000256" key="1">
    <source>
        <dbReference type="SAM" id="MobiDB-lite"/>
    </source>
</evidence>
<protein>
    <submittedName>
        <fullName evidence="2 4">Uncharacterized protein</fullName>
    </submittedName>
</protein>
<gene>
    <name evidence="2" type="ORF">TCLT_LOCUS8690</name>
</gene>
<evidence type="ECO:0000313" key="3">
    <source>
        <dbReference type="Proteomes" id="UP000276776"/>
    </source>
</evidence>
<name>A0A0N5D6N3_THECL</name>
<feature type="compositionally biased region" description="Polar residues" evidence="1">
    <location>
        <begin position="38"/>
        <end position="50"/>
    </location>
</feature>
<accession>A0A0N5D6N3</accession>
<reference evidence="2 3" key="2">
    <citation type="submission" date="2018-11" db="EMBL/GenBank/DDBJ databases">
        <authorList>
            <consortium name="Pathogen Informatics"/>
        </authorList>
    </citation>
    <scope>NUCLEOTIDE SEQUENCE [LARGE SCALE GENOMIC DNA]</scope>
</reference>